<name>A0A251T7V4_HELAN</name>
<evidence type="ECO:0000313" key="10">
    <source>
        <dbReference type="EMBL" id="KAF5780544.1"/>
    </source>
</evidence>
<dbReference type="EMBL" id="CM007900">
    <property type="protein sequence ID" value="OTG07217.1"/>
    <property type="molecule type" value="Genomic_DNA"/>
</dbReference>
<evidence type="ECO:0000256" key="5">
    <source>
        <dbReference type="ARBA" id="ARBA00022801"/>
    </source>
</evidence>
<keyword evidence="12" id="KW-1185">Reference proteome</keyword>
<dbReference type="AlphaFoldDB" id="A0A251T7V4"/>
<reference evidence="11" key="2">
    <citation type="submission" date="2017-02" db="EMBL/GenBank/DDBJ databases">
        <title>Sunflower complete genome.</title>
        <authorList>
            <person name="Langlade N."/>
            <person name="Munos S."/>
        </authorList>
    </citation>
    <scope>NUCLEOTIDE SEQUENCE [LARGE SCALE GENOMIC DNA]</scope>
    <source>
        <tissue evidence="11">Leaves</tissue>
    </source>
</reference>
<dbReference type="FunCoup" id="A0A251T7V4">
    <property type="interactions" value="114"/>
</dbReference>
<evidence type="ECO:0000256" key="3">
    <source>
        <dbReference type="ARBA" id="ARBA00022512"/>
    </source>
</evidence>
<feature type="chain" id="PRO_5013123632" evidence="9">
    <location>
        <begin position="27"/>
        <end position="392"/>
    </location>
</feature>
<dbReference type="InParanoid" id="A0A251T7V4"/>
<comment type="subcellular location">
    <subcellularLocation>
        <location evidence="1">Secreted</location>
        <location evidence="1">Cell wall</location>
    </subcellularLocation>
</comment>
<dbReference type="SUPFAM" id="SSF51126">
    <property type="entry name" value="Pectin lyase-like"/>
    <property type="match status" value="1"/>
</dbReference>
<evidence type="ECO:0000256" key="2">
    <source>
        <dbReference type="ARBA" id="ARBA00008834"/>
    </source>
</evidence>
<dbReference type="STRING" id="4232.A0A251T7V4"/>
<evidence type="ECO:0000256" key="8">
    <source>
        <dbReference type="RuleBase" id="RU361169"/>
    </source>
</evidence>
<keyword evidence="9" id="KW-0732">Signal</keyword>
<reference evidence="10 12" key="1">
    <citation type="journal article" date="2017" name="Nature">
        <title>The sunflower genome provides insights into oil metabolism, flowering and Asterid evolution.</title>
        <authorList>
            <person name="Badouin H."/>
            <person name="Gouzy J."/>
            <person name="Grassa C.J."/>
            <person name="Murat F."/>
            <person name="Staton S.E."/>
            <person name="Cottret L."/>
            <person name="Lelandais-Briere C."/>
            <person name="Owens G.L."/>
            <person name="Carrere S."/>
            <person name="Mayjonade B."/>
            <person name="Legrand L."/>
            <person name="Gill N."/>
            <person name="Kane N.C."/>
            <person name="Bowers J.E."/>
            <person name="Hubner S."/>
            <person name="Bellec A."/>
            <person name="Berard A."/>
            <person name="Berges H."/>
            <person name="Blanchet N."/>
            <person name="Boniface M.C."/>
            <person name="Brunel D."/>
            <person name="Catrice O."/>
            <person name="Chaidir N."/>
            <person name="Claudel C."/>
            <person name="Donnadieu C."/>
            <person name="Faraut T."/>
            <person name="Fievet G."/>
            <person name="Helmstetter N."/>
            <person name="King M."/>
            <person name="Knapp S.J."/>
            <person name="Lai Z."/>
            <person name="Le Paslier M.C."/>
            <person name="Lippi Y."/>
            <person name="Lorenzon L."/>
            <person name="Mandel J.R."/>
            <person name="Marage G."/>
            <person name="Marchand G."/>
            <person name="Marquand E."/>
            <person name="Bret-Mestries E."/>
            <person name="Morien E."/>
            <person name="Nambeesan S."/>
            <person name="Nguyen T."/>
            <person name="Pegot-Espagnet P."/>
            <person name="Pouilly N."/>
            <person name="Raftis F."/>
            <person name="Sallet E."/>
            <person name="Schiex T."/>
            <person name="Thomas J."/>
            <person name="Vandecasteele C."/>
            <person name="Vares D."/>
            <person name="Vear F."/>
            <person name="Vautrin S."/>
            <person name="Crespi M."/>
            <person name="Mangin B."/>
            <person name="Burke J.M."/>
            <person name="Salse J."/>
            <person name="Munos S."/>
            <person name="Vincourt P."/>
            <person name="Rieseberg L.H."/>
            <person name="Langlade N.B."/>
        </authorList>
    </citation>
    <scope>NUCLEOTIDE SEQUENCE [LARGE SCALE GENOMIC DNA]</scope>
    <source>
        <strain evidence="12">cv. SF193</strain>
        <tissue evidence="10">Leaves</tissue>
    </source>
</reference>
<feature type="signal peptide" evidence="9">
    <location>
        <begin position="1"/>
        <end position="26"/>
    </location>
</feature>
<evidence type="ECO:0000313" key="12">
    <source>
        <dbReference type="Proteomes" id="UP000215914"/>
    </source>
</evidence>
<dbReference type="GO" id="GO:0005975">
    <property type="term" value="P:carbohydrate metabolic process"/>
    <property type="evidence" value="ECO:0007669"/>
    <property type="project" value="InterPro"/>
</dbReference>
<dbReference type="EC" id="3.2.1.-" evidence="10"/>
<evidence type="ECO:0000256" key="6">
    <source>
        <dbReference type="ARBA" id="ARBA00023295"/>
    </source>
</evidence>
<keyword evidence="3" id="KW-0134">Cell wall</keyword>
<comment type="similarity">
    <text evidence="2 8">Belongs to the glycosyl hydrolase 28 family.</text>
</comment>
<dbReference type="Proteomes" id="UP000215914">
    <property type="component" value="Chromosome 11"/>
</dbReference>
<evidence type="ECO:0000256" key="7">
    <source>
        <dbReference type="ARBA" id="ARBA00023316"/>
    </source>
</evidence>
<dbReference type="GO" id="GO:0071555">
    <property type="term" value="P:cell wall organization"/>
    <property type="evidence" value="ECO:0007669"/>
    <property type="project" value="UniProtKB-KW"/>
</dbReference>
<dbReference type="PANTHER" id="PTHR31375">
    <property type="match status" value="1"/>
</dbReference>
<keyword evidence="5 8" id="KW-0378">Hydrolase</keyword>
<dbReference type="OMA" id="WHTFVAY"/>
<dbReference type="OrthoDB" id="187139at2759"/>
<dbReference type="GO" id="GO:0004650">
    <property type="term" value="F:polygalacturonase activity"/>
    <property type="evidence" value="ECO:0007669"/>
    <property type="project" value="InterPro"/>
</dbReference>
<dbReference type="SMART" id="SM00710">
    <property type="entry name" value="PbH1"/>
    <property type="match status" value="4"/>
</dbReference>
<proteinExistence type="inferred from homology"/>
<dbReference type="InterPro" id="IPR012334">
    <property type="entry name" value="Pectin_lyas_fold"/>
</dbReference>
<reference evidence="10" key="3">
    <citation type="submission" date="2020-06" db="EMBL/GenBank/DDBJ databases">
        <title>Helianthus annuus Genome sequencing and assembly Release 2.</title>
        <authorList>
            <person name="Gouzy J."/>
            <person name="Langlade N."/>
            <person name="Munos S."/>
        </authorList>
    </citation>
    <scope>NUCLEOTIDE SEQUENCE</scope>
    <source>
        <tissue evidence="10">Leaves</tissue>
    </source>
</reference>
<dbReference type="InterPro" id="IPR006626">
    <property type="entry name" value="PbH1"/>
</dbReference>
<protein>
    <submittedName>
        <fullName evidence="10">Glycosidase</fullName>
        <ecNumber evidence="10">3.2.1.-</ecNumber>
    </submittedName>
    <submittedName>
        <fullName evidence="11">Putative exopolygalacturonase</fullName>
    </submittedName>
</protein>
<gene>
    <name evidence="11" type="primary">PGLR2</name>
    <name evidence="11" type="ORF">HannXRQ_Chr11g0327881</name>
    <name evidence="10" type="ORF">HanXRQr2_Chr11g0473051</name>
</gene>
<dbReference type="Pfam" id="PF00295">
    <property type="entry name" value="Glyco_hydro_28"/>
    <property type="match status" value="1"/>
</dbReference>
<organism evidence="11 12">
    <name type="scientific">Helianthus annuus</name>
    <name type="common">Common sunflower</name>
    <dbReference type="NCBI Taxonomy" id="4232"/>
    <lineage>
        <taxon>Eukaryota</taxon>
        <taxon>Viridiplantae</taxon>
        <taxon>Streptophyta</taxon>
        <taxon>Embryophyta</taxon>
        <taxon>Tracheophyta</taxon>
        <taxon>Spermatophyta</taxon>
        <taxon>Magnoliopsida</taxon>
        <taxon>eudicotyledons</taxon>
        <taxon>Gunneridae</taxon>
        <taxon>Pentapetalae</taxon>
        <taxon>asterids</taxon>
        <taxon>campanulids</taxon>
        <taxon>Asterales</taxon>
        <taxon>Asteraceae</taxon>
        <taxon>Asteroideae</taxon>
        <taxon>Heliantheae alliance</taxon>
        <taxon>Heliantheae</taxon>
        <taxon>Helianthus</taxon>
    </lineage>
</organism>
<keyword evidence="6 8" id="KW-0326">Glycosidase</keyword>
<evidence type="ECO:0000256" key="9">
    <source>
        <dbReference type="SAM" id="SignalP"/>
    </source>
</evidence>
<dbReference type="Gramene" id="mRNA:HanXRQr2_Chr11g0473051">
    <property type="protein sequence ID" value="mRNA:HanXRQr2_Chr11g0473051"/>
    <property type="gene ID" value="HanXRQr2_Chr11g0473051"/>
</dbReference>
<dbReference type="Gene3D" id="2.160.20.10">
    <property type="entry name" value="Single-stranded right-handed beta-helix, Pectin lyase-like"/>
    <property type="match status" value="1"/>
</dbReference>
<dbReference type="EMBL" id="MNCJ02000326">
    <property type="protein sequence ID" value="KAF5780544.1"/>
    <property type="molecule type" value="Genomic_DNA"/>
</dbReference>
<dbReference type="InterPro" id="IPR000743">
    <property type="entry name" value="Glyco_hydro_28"/>
</dbReference>
<keyword evidence="4" id="KW-0964">Secreted</keyword>
<sequence>MDKHGYIRVMALYCLFFMALIATNHAAVVNVKTKGAKGDGATDDGPAITSAWKEACAGAPPSQLVIPPGTYMALVVDFIGPCKGPIEIVARGATIKAPPELAKFTRDTWIKFMSVDKLTLSGGTFDGQGQATWKATKCQDSQSSCNIPVNLRLNKITNSVIRDVTSLNSKNFHIAVLASDNNRFENIVIDAPGNSVNTDGMHIAKLNGLNVTNARIKTGDDCISFGDGSKNVHVQQSTCGPGHGFGVGSLGKYPNEEAVQGIFFRNCTLTGTTNGVRIKSWPASYPGAATDIHFEDIIMNGVQNPILVDQEYCPNNQCKKGVPSKVKLTNVSFRKIRGTSATKVAVKIACSPGVPCENVEVADINLTFNGGATSECSNAKPKVVGQNVPKIC</sequence>
<evidence type="ECO:0000256" key="4">
    <source>
        <dbReference type="ARBA" id="ARBA00022525"/>
    </source>
</evidence>
<keyword evidence="7" id="KW-0961">Cell wall biogenesis/degradation</keyword>
<accession>A0A251T7V4</accession>
<dbReference type="InterPro" id="IPR011050">
    <property type="entry name" value="Pectin_lyase_fold/virulence"/>
</dbReference>
<evidence type="ECO:0000313" key="11">
    <source>
        <dbReference type="EMBL" id="OTG07217.1"/>
    </source>
</evidence>
<evidence type="ECO:0000256" key="1">
    <source>
        <dbReference type="ARBA" id="ARBA00004191"/>
    </source>
</evidence>
<dbReference type="FunFam" id="2.160.20.10:FF:000004">
    <property type="entry name" value="Pectin lyase-like superfamily protein"/>
    <property type="match status" value="1"/>
</dbReference>